<protein>
    <submittedName>
        <fullName evidence="2">Uncharacterized protein</fullName>
    </submittedName>
</protein>
<gene>
    <name evidence="2" type="ORF">KME60_02775</name>
</gene>
<keyword evidence="1" id="KW-1133">Transmembrane helix</keyword>
<reference evidence="2" key="2">
    <citation type="journal article" date="2022" name="Microbiol. Resour. Announc.">
        <title>Metagenome Sequencing to Explore Phylogenomics of Terrestrial Cyanobacteria.</title>
        <authorList>
            <person name="Ward R.D."/>
            <person name="Stajich J.E."/>
            <person name="Johansen J.R."/>
            <person name="Huntemann M."/>
            <person name="Clum A."/>
            <person name="Foster B."/>
            <person name="Foster B."/>
            <person name="Roux S."/>
            <person name="Palaniappan K."/>
            <person name="Varghese N."/>
            <person name="Mukherjee S."/>
            <person name="Reddy T.B.K."/>
            <person name="Daum C."/>
            <person name="Copeland A."/>
            <person name="Chen I.A."/>
            <person name="Ivanova N.N."/>
            <person name="Kyrpides N.C."/>
            <person name="Shapiro N."/>
            <person name="Eloe-Fadrosh E.A."/>
            <person name="Pietrasiak N."/>
        </authorList>
    </citation>
    <scope>NUCLEOTIDE SEQUENCE</scope>
    <source>
        <strain evidence="2">GSE-NOS-MK-12-04C</strain>
    </source>
</reference>
<dbReference type="Proteomes" id="UP000729701">
    <property type="component" value="Unassembled WGS sequence"/>
</dbReference>
<sequence length="68" mass="7864">MNYYTDLISQLVWHFPVNWTVVAQNITDPNIVGQMQQAFNHFVKTGQVWAMLIGLVIGYVFRNLTTYG</sequence>
<comment type="caution">
    <text evidence="2">The sequence shown here is derived from an EMBL/GenBank/DDBJ whole genome shotgun (WGS) entry which is preliminary data.</text>
</comment>
<feature type="transmembrane region" description="Helical" evidence="1">
    <location>
        <begin position="48"/>
        <end position="65"/>
    </location>
</feature>
<dbReference type="EMBL" id="JAHHGZ010000002">
    <property type="protein sequence ID" value="MBW4666381.1"/>
    <property type="molecule type" value="Genomic_DNA"/>
</dbReference>
<evidence type="ECO:0000313" key="3">
    <source>
        <dbReference type="Proteomes" id="UP000729701"/>
    </source>
</evidence>
<name>A0A951QI99_9CYAN</name>
<accession>A0A951QI99</accession>
<keyword evidence="1" id="KW-0812">Transmembrane</keyword>
<keyword evidence="1" id="KW-0472">Membrane</keyword>
<organism evidence="2 3">
    <name type="scientific">Cyanomargarita calcarea GSE-NOS-MK-12-04C</name>
    <dbReference type="NCBI Taxonomy" id="2839659"/>
    <lineage>
        <taxon>Bacteria</taxon>
        <taxon>Bacillati</taxon>
        <taxon>Cyanobacteriota</taxon>
        <taxon>Cyanophyceae</taxon>
        <taxon>Nostocales</taxon>
        <taxon>Cyanomargaritaceae</taxon>
        <taxon>Cyanomargarita</taxon>
    </lineage>
</organism>
<proteinExistence type="predicted"/>
<evidence type="ECO:0000313" key="2">
    <source>
        <dbReference type="EMBL" id="MBW4666381.1"/>
    </source>
</evidence>
<reference evidence="2" key="1">
    <citation type="submission" date="2021-05" db="EMBL/GenBank/DDBJ databases">
        <authorList>
            <person name="Pietrasiak N."/>
            <person name="Ward R."/>
            <person name="Stajich J.E."/>
            <person name="Kurbessoian T."/>
        </authorList>
    </citation>
    <scope>NUCLEOTIDE SEQUENCE</scope>
    <source>
        <strain evidence="2">GSE-NOS-MK-12-04C</strain>
    </source>
</reference>
<evidence type="ECO:0000256" key="1">
    <source>
        <dbReference type="SAM" id="Phobius"/>
    </source>
</evidence>
<dbReference type="AlphaFoldDB" id="A0A951QI99"/>